<dbReference type="PROSITE" id="PS50863">
    <property type="entry name" value="B3"/>
    <property type="match status" value="2"/>
</dbReference>
<dbReference type="OrthoDB" id="623918at2759"/>
<feature type="region of interest" description="Disordered" evidence="6">
    <location>
        <begin position="294"/>
        <end position="315"/>
    </location>
</feature>
<name>A0A7J6X9Z0_THATH</name>
<dbReference type="SMART" id="SM01019">
    <property type="entry name" value="B3"/>
    <property type="match status" value="2"/>
</dbReference>
<dbReference type="InterPro" id="IPR044837">
    <property type="entry name" value="REM16-like"/>
</dbReference>
<dbReference type="GO" id="GO:0005634">
    <property type="term" value="C:nucleus"/>
    <property type="evidence" value="ECO:0007669"/>
    <property type="project" value="UniProtKB-SubCell"/>
</dbReference>
<keyword evidence="3" id="KW-0238">DNA-binding</keyword>
<dbReference type="Proteomes" id="UP000554482">
    <property type="component" value="Unassembled WGS sequence"/>
</dbReference>
<dbReference type="PANTHER" id="PTHR31391">
    <property type="entry name" value="B3 DOMAIN-CONTAINING PROTEIN OS11G0197600-RELATED"/>
    <property type="match status" value="1"/>
</dbReference>
<evidence type="ECO:0000256" key="1">
    <source>
        <dbReference type="ARBA" id="ARBA00004123"/>
    </source>
</evidence>
<evidence type="ECO:0000256" key="5">
    <source>
        <dbReference type="ARBA" id="ARBA00023242"/>
    </source>
</evidence>
<evidence type="ECO:0000256" key="4">
    <source>
        <dbReference type="ARBA" id="ARBA00023163"/>
    </source>
</evidence>
<dbReference type="SUPFAM" id="SSF101936">
    <property type="entry name" value="DNA-binding pseudobarrel domain"/>
    <property type="match status" value="2"/>
</dbReference>
<dbReference type="GO" id="GO:0003677">
    <property type="term" value="F:DNA binding"/>
    <property type="evidence" value="ECO:0007669"/>
    <property type="project" value="UniProtKB-KW"/>
</dbReference>
<comment type="caution">
    <text evidence="8">The sequence shown here is derived from an EMBL/GenBank/DDBJ whole genome shotgun (WGS) entry which is preliminary data.</text>
</comment>
<accession>A0A7J6X9Z0</accession>
<evidence type="ECO:0000313" key="8">
    <source>
        <dbReference type="EMBL" id="KAF5206611.1"/>
    </source>
</evidence>
<dbReference type="InterPro" id="IPR015300">
    <property type="entry name" value="DNA-bd_pseudobarrel_sf"/>
</dbReference>
<dbReference type="Gene3D" id="2.40.330.10">
    <property type="entry name" value="DNA-binding pseudobarrel domain"/>
    <property type="match status" value="2"/>
</dbReference>
<evidence type="ECO:0000313" key="9">
    <source>
        <dbReference type="Proteomes" id="UP000554482"/>
    </source>
</evidence>
<dbReference type="AlphaFoldDB" id="A0A7J6X9Z0"/>
<evidence type="ECO:0000256" key="3">
    <source>
        <dbReference type="ARBA" id="ARBA00023125"/>
    </source>
</evidence>
<dbReference type="CDD" id="cd10017">
    <property type="entry name" value="B3_DNA"/>
    <property type="match status" value="2"/>
</dbReference>
<organism evidence="8 9">
    <name type="scientific">Thalictrum thalictroides</name>
    <name type="common">Rue-anemone</name>
    <name type="synonym">Anemone thalictroides</name>
    <dbReference type="NCBI Taxonomy" id="46969"/>
    <lineage>
        <taxon>Eukaryota</taxon>
        <taxon>Viridiplantae</taxon>
        <taxon>Streptophyta</taxon>
        <taxon>Embryophyta</taxon>
        <taxon>Tracheophyta</taxon>
        <taxon>Spermatophyta</taxon>
        <taxon>Magnoliopsida</taxon>
        <taxon>Ranunculales</taxon>
        <taxon>Ranunculaceae</taxon>
        <taxon>Thalictroideae</taxon>
        <taxon>Thalictrum</taxon>
    </lineage>
</organism>
<protein>
    <submittedName>
        <fullName evidence="8">B3 domain-containing transcription factor vrn1</fullName>
    </submittedName>
</protein>
<gene>
    <name evidence="8" type="ORF">FRX31_003801</name>
</gene>
<feature type="domain" description="TF-B3" evidence="7">
    <location>
        <begin position="344"/>
        <end position="438"/>
    </location>
</feature>
<feature type="domain" description="TF-B3" evidence="7">
    <location>
        <begin position="1"/>
        <end position="74"/>
    </location>
</feature>
<keyword evidence="9" id="KW-1185">Reference proteome</keyword>
<dbReference type="InterPro" id="IPR003340">
    <property type="entry name" value="B3_DNA-bd"/>
</dbReference>
<proteinExistence type="predicted"/>
<reference evidence="8 9" key="1">
    <citation type="submission" date="2020-06" db="EMBL/GenBank/DDBJ databases">
        <title>Transcriptomic and genomic resources for Thalictrum thalictroides and T. hernandezii: Facilitating candidate gene discovery in an emerging model plant lineage.</title>
        <authorList>
            <person name="Arias T."/>
            <person name="Riano-Pachon D.M."/>
            <person name="Di Stilio V.S."/>
        </authorList>
    </citation>
    <scope>NUCLEOTIDE SEQUENCE [LARGE SCALE GENOMIC DNA]</scope>
    <source>
        <strain evidence="9">cv. WT478/WT964</strain>
        <tissue evidence="8">Leaves</tissue>
    </source>
</reference>
<keyword evidence="2" id="KW-0805">Transcription regulation</keyword>
<dbReference type="EMBL" id="JABWDY010002497">
    <property type="protein sequence ID" value="KAF5206611.1"/>
    <property type="molecule type" value="Genomic_DNA"/>
</dbReference>
<dbReference type="PANTHER" id="PTHR31391:SF106">
    <property type="entry name" value="B3 DOMAIN-CONTAINING PROTEIN OS01G0723500"/>
    <property type="match status" value="1"/>
</dbReference>
<comment type="subcellular location">
    <subcellularLocation>
        <location evidence="1">Nucleus</location>
    </subcellularLocation>
</comment>
<evidence type="ECO:0000256" key="6">
    <source>
        <dbReference type="SAM" id="MobiDB-lite"/>
    </source>
</evidence>
<evidence type="ECO:0000256" key="2">
    <source>
        <dbReference type="ARBA" id="ARBA00023015"/>
    </source>
</evidence>
<evidence type="ECO:0000259" key="7">
    <source>
        <dbReference type="PROSITE" id="PS50863"/>
    </source>
</evidence>
<dbReference type="Pfam" id="PF02362">
    <property type="entry name" value="B3"/>
    <property type="match status" value="2"/>
</dbReference>
<keyword evidence="5" id="KW-0539">Nucleus</keyword>
<sequence length="459" mass="52529">MFIRNFGRELSDFIVLKVPSGKEWHVELCKEEGRVWFQNGWDTFLDYHSICAGHVLVFKYDGSSQFNVVICECGCEIEYPCDANNLKEANNETGKNEQRRKISKNDSSCLLKSTKKRDEDTEKKRKYLVENEKKGTEQVGNDDVHIKVEKVADDDLFGVNCRSYGEPTMSTPGKFTYTSDIGSEQDPDPCAQFVERPRAFIHDTAIIHEGCEVFGSIFKEIYKGGPLKFDGLHIHEQTSSRPSLNLMECSSHDSHQMKNVKCLQESSSLPNSDVHLHVSNSKMSKIFEADLYRSKKDDRKRKSSDLQPKQQTELVPPLRRSVSFRVKERSITEASAFTSENPFCTVTMRPSYVNGNFLLNIPSWFARTYLKDVQGVTLWVPGGREWSVRCAIGDYFVKLSSGWKAFVLGNQLAVDDICIFELVNRKLRMLKVSIFRVHHNSTQEKGISLQSMEQELMLH</sequence>
<keyword evidence="4" id="KW-0804">Transcription</keyword>